<name>A0A1F5JC03_9BACT</name>
<accession>A0A1F5JC03</accession>
<dbReference type="AlphaFoldDB" id="A0A1F5JC03"/>
<reference evidence="2 3" key="1">
    <citation type="journal article" date="2016" name="Nat. Commun.">
        <title>Thousands of microbial genomes shed light on interconnected biogeochemical processes in an aquifer system.</title>
        <authorList>
            <person name="Anantharaman K."/>
            <person name="Brown C.T."/>
            <person name="Hug L.A."/>
            <person name="Sharon I."/>
            <person name="Castelle C.J."/>
            <person name="Probst A.J."/>
            <person name="Thomas B.C."/>
            <person name="Singh A."/>
            <person name="Wilkins M.J."/>
            <person name="Karaoz U."/>
            <person name="Brodie E.L."/>
            <person name="Williams K.H."/>
            <person name="Hubbard S.S."/>
            <person name="Banfield J.F."/>
        </authorList>
    </citation>
    <scope>NUCLEOTIDE SEQUENCE [LARGE SCALE GENOMIC DNA]</scope>
</reference>
<comment type="caution">
    <text evidence="2">The sequence shown here is derived from an EMBL/GenBank/DDBJ whole genome shotgun (WGS) entry which is preliminary data.</text>
</comment>
<proteinExistence type="predicted"/>
<sequence length="98" mass="11088">MTIIKTFEPEETTRKLPKVYIILAIVGLVSLMLIEIWVNNTMIAYGERFAKLTNAEKNLLMENQILENEIAKRLSLTNLASESAQLGFSAAQSILYVR</sequence>
<organism evidence="2 3">
    <name type="scientific">Candidatus Daviesbacteria bacterium RIFCSPHIGHO2_02_FULL_39_12</name>
    <dbReference type="NCBI Taxonomy" id="1797770"/>
    <lineage>
        <taxon>Bacteria</taxon>
        <taxon>Candidatus Daviesiibacteriota</taxon>
    </lineage>
</organism>
<keyword evidence="1" id="KW-0812">Transmembrane</keyword>
<protein>
    <recommendedName>
        <fullName evidence="4">Cell division protein FtsL</fullName>
    </recommendedName>
</protein>
<evidence type="ECO:0000313" key="3">
    <source>
        <dbReference type="Proteomes" id="UP000177042"/>
    </source>
</evidence>
<keyword evidence="1" id="KW-1133">Transmembrane helix</keyword>
<feature type="transmembrane region" description="Helical" evidence="1">
    <location>
        <begin position="20"/>
        <end position="38"/>
    </location>
</feature>
<evidence type="ECO:0000313" key="2">
    <source>
        <dbReference type="EMBL" id="OGE26177.1"/>
    </source>
</evidence>
<keyword evidence="1" id="KW-0472">Membrane</keyword>
<gene>
    <name evidence="2" type="ORF">A3C26_01485</name>
</gene>
<evidence type="ECO:0008006" key="4">
    <source>
        <dbReference type="Google" id="ProtNLM"/>
    </source>
</evidence>
<evidence type="ECO:0000256" key="1">
    <source>
        <dbReference type="SAM" id="Phobius"/>
    </source>
</evidence>
<dbReference type="EMBL" id="MFCX01000015">
    <property type="protein sequence ID" value="OGE26177.1"/>
    <property type="molecule type" value="Genomic_DNA"/>
</dbReference>
<dbReference type="Proteomes" id="UP000177042">
    <property type="component" value="Unassembled WGS sequence"/>
</dbReference>